<dbReference type="SUPFAM" id="SSF140652">
    <property type="entry name" value="YozE-like"/>
    <property type="match status" value="1"/>
</dbReference>
<evidence type="ECO:0000259" key="1">
    <source>
        <dbReference type="Pfam" id="PF06855"/>
    </source>
</evidence>
<sequence>MTTPLTAFQIEQLKRAAKKLARAESIRLYEAQHRLAVEHGYANWSLLHKHSMSAVNGAPSASQAPRAKLVNKDAAAIVVGSRSRQYLHGDQHEVHLNRFYCRSCDDFVAAEHFFEKHDRRETLERALSALTQWYLPSTERAYTRPDNAQNMLEDEARREAVVFQNSRSPFYRWLERRMAKDSPIGDLAVDVLRDRKFPVDVSSADEAVSYLKSRTASEAAVKTMKQAWRQFEAGQKRSA</sequence>
<dbReference type="Proteomes" id="UP001597287">
    <property type="component" value="Unassembled WGS sequence"/>
</dbReference>
<protein>
    <submittedName>
        <fullName evidence="2">YozE family protein</fullName>
    </submittedName>
</protein>
<accession>A0ABW5EWM9</accession>
<feature type="domain" description="YozE SAM-like" evidence="1">
    <location>
        <begin position="170"/>
        <end position="232"/>
    </location>
</feature>
<name>A0ABW5EWM9_9BURK</name>
<evidence type="ECO:0000313" key="2">
    <source>
        <dbReference type="EMBL" id="MFD2321534.1"/>
    </source>
</evidence>
<proteinExistence type="predicted"/>
<evidence type="ECO:0000313" key="3">
    <source>
        <dbReference type="Proteomes" id="UP001597287"/>
    </source>
</evidence>
<dbReference type="InterPro" id="IPR023089">
    <property type="entry name" value="YozE_SAM-like"/>
</dbReference>
<dbReference type="RefSeq" id="WP_380109170.1">
    <property type="nucleotide sequence ID" value="NZ_JBHSIH010000001.1"/>
</dbReference>
<comment type="caution">
    <text evidence="2">The sequence shown here is derived from an EMBL/GenBank/DDBJ whole genome shotgun (WGS) entry which is preliminary data.</text>
</comment>
<dbReference type="InterPro" id="IPR036806">
    <property type="entry name" value="YozE_SAM-like_sf"/>
</dbReference>
<keyword evidence="3" id="KW-1185">Reference proteome</keyword>
<gene>
    <name evidence="2" type="ORF">ACFSPV_22830</name>
</gene>
<dbReference type="Gene3D" id="1.10.150.260">
    <property type="entry name" value="YozE SAM-like"/>
    <property type="match status" value="1"/>
</dbReference>
<organism evidence="2 3">
    <name type="scientific">Delftia deserti</name>
    <dbReference type="NCBI Taxonomy" id="1651218"/>
    <lineage>
        <taxon>Bacteria</taxon>
        <taxon>Pseudomonadati</taxon>
        <taxon>Pseudomonadota</taxon>
        <taxon>Betaproteobacteria</taxon>
        <taxon>Burkholderiales</taxon>
        <taxon>Comamonadaceae</taxon>
        <taxon>Delftia</taxon>
    </lineage>
</organism>
<dbReference type="EMBL" id="JBHUIG010000028">
    <property type="protein sequence ID" value="MFD2321534.1"/>
    <property type="molecule type" value="Genomic_DNA"/>
</dbReference>
<reference evidence="3" key="1">
    <citation type="journal article" date="2019" name="Int. J. Syst. Evol. Microbiol.">
        <title>The Global Catalogue of Microorganisms (GCM) 10K type strain sequencing project: providing services to taxonomists for standard genome sequencing and annotation.</title>
        <authorList>
            <consortium name="The Broad Institute Genomics Platform"/>
            <consortium name="The Broad Institute Genome Sequencing Center for Infectious Disease"/>
            <person name="Wu L."/>
            <person name="Ma J."/>
        </authorList>
    </citation>
    <scope>NUCLEOTIDE SEQUENCE [LARGE SCALE GENOMIC DNA]</scope>
    <source>
        <strain evidence="3">CCUG 62793</strain>
    </source>
</reference>
<dbReference type="Pfam" id="PF06855">
    <property type="entry name" value="YozE_SAM_like"/>
    <property type="match status" value="1"/>
</dbReference>